<reference evidence="2" key="1">
    <citation type="submission" date="2018-12" db="EMBL/GenBank/DDBJ databases">
        <authorList>
            <person name="Syme R.A."/>
            <person name="Farfan-Caceres L."/>
            <person name="Lichtenzveig J."/>
        </authorList>
    </citation>
    <scope>NUCLEOTIDE SEQUENCE</scope>
    <source>
        <strain evidence="2">Al4</strain>
    </source>
</reference>
<organism evidence="2 3">
    <name type="scientific">Ascochyta lentis</name>
    <dbReference type="NCBI Taxonomy" id="205686"/>
    <lineage>
        <taxon>Eukaryota</taxon>
        <taxon>Fungi</taxon>
        <taxon>Dikarya</taxon>
        <taxon>Ascomycota</taxon>
        <taxon>Pezizomycotina</taxon>
        <taxon>Dothideomycetes</taxon>
        <taxon>Pleosporomycetidae</taxon>
        <taxon>Pleosporales</taxon>
        <taxon>Pleosporineae</taxon>
        <taxon>Didymellaceae</taxon>
        <taxon>Ascochyta</taxon>
    </lineage>
</organism>
<evidence type="ECO:0000313" key="3">
    <source>
        <dbReference type="Proteomes" id="UP000651452"/>
    </source>
</evidence>
<dbReference type="EMBL" id="RZGK01000015">
    <property type="protein sequence ID" value="KAF9693503.1"/>
    <property type="molecule type" value="Genomic_DNA"/>
</dbReference>
<accession>A0A8H7MFW3</accession>
<keyword evidence="3" id="KW-1185">Reference proteome</keyword>
<protein>
    <recommendedName>
        <fullName evidence="4">Zinc knuckle-domain-containing protein</fullName>
    </recommendedName>
</protein>
<feature type="compositionally biased region" description="Basic and acidic residues" evidence="1">
    <location>
        <begin position="67"/>
        <end position="87"/>
    </location>
</feature>
<gene>
    <name evidence="2" type="ORF">EKO04_008121</name>
</gene>
<comment type="caution">
    <text evidence="2">The sequence shown here is derived from an EMBL/GenBank/DDBJ whole genome shotgun (WGS) entry which is preliminary data.</text>
</comment>
<dbReference type="AlphaFoldDB" id="A0A8H7MFW3"/>
<feature type="compositionally biased region" description="Low complexity" evidence="1">
    <location>
        <begin position="47"/>
        <end position="61"/>
    </location>
</feature>
<evidence type="ECO:0000256" key="1">
    <source>
        <dbReference type="SAM" id="MobiDB-lite"/>
    </source>
</evidence>
<name>A0A8H7MFW3_9PLEO</name>
<feature type="compositionally biased region" description="Basic residues" evidence="1">
    <location>
        <begin position="201"/>
        <end position="221"/>
    </location>
</feature>
<dbReference type="Proteomes" id="UP000651452">
    <property type="component" value="Unassembled WGS sequence"/>
</dbReference>
<feature type="region of interest" description="Disordered" evidence="1">
    <location>
        <begin position="33"/>
        <end position="287"/>
    </location>
</feature>
<sequence length="287" mass="32207">MFRRPGTGPSKASATTLCQKCLKRGHYSYECKASAQERPYKSRPSRTQQLLNPQLQPKLTTDVPTDLLRKKGVADDILKKKDEERGRTSRKRSRSRSTSSSADSVSTISTNRSPSRSPPPRRQKHDARRKRSQRSASTDSRSSIDSRQRNTRRRRTSTSPAQRGRSPSRSHPMATLRSRSRSIEQTATASDRPPRAISPSVRRRRPSGSKHRSPSPRRTARRSPSPPRERTTRDVPTAAGRNRFDERPVESSGSGPQSVPAARQPPRERSLSPFSKRVALTRAMNAG</sequence>
<evidence type="ECO:0008006" key="4">
    <source>
        <dbReference type="Google" id="ProtNLM"/>
    </source>
</evidence>
<dbReference type="Pfam" id="PF13917">
    <property type="entry name" value="zf-CCHC_3"/>
    <property type="match status" value="1"/>
</dbReference>
<reference evidence="2" key="2">
    <citation type="submission" date="2020-09" db="EMBL/GenBank/DDBJ databases">
        <title>Reference genome assembly for Australian Ascochyta lentis isolate Al4.</title>
        <authorList>
            <person name="Lee R.C."/>
            <person name="Farfan-Caceres L.M."/>
            <person name="Debler J.W."/>
            <person name="Williams A.H."/>
            <person name="Henares B.M."/>
        </authorList>
    </citation>
    <scope>NUCLEOTIDE SEQUENCE</scope>
    <source>
        <strain evidence="2">Al4</strain>
    </source>
</reference>
<dbReference type="OrthoDB" id="437973at2759"/>
<feature type="compositionally biased region" description="Low complexity" evidence="1">
    <location>
        <begin position="96"/>
        <end position="115"/>
    </location>
</feature>
<evidence type="ECO:0000313" key="2">
    <source>
        <dbReference type="EMBL" id="KAF9693503.1"/>
    </source>
</evidence>
<feature type="compositionally biased region" description="Basic residues" evidence="1">
    <location>
        <begin position="119"/>
        <end position="133"/>
    </location>
</feature>
<proteinExistence type="predicted"/>